<evidence type="ECO:0000313" key="3">
    <source>
        <dbReference type="Proteomes" id="UP000316167"/>
    </source>
</evidence>
<name>A0A562SKA7_9BACT</name>
<protein>
    <submittedName>
        <fullName evidence="2">Uncharacterized protein DUF1837</fullName>
    </submittedName>
</protein>
<gene>
    <name evidence="2" type="ORF">IQ13_2716</name>
</gene>
<dbReference type="OrthoDB" id="785623at2"/>
<dbReference type="AlphaFoldDB" id="A0A562SKA7"/>
<evidence type="ECO:0000313" key="2">
    <source>
        <dbReference type="EMBL" id="TWI81697.1"/>
    </source>
</evidence>
<keyword evidence="3" id="KW-1185">Reference proteome</keyword>
<reference evidence="2 3" key="1">
    <citation type="journal article" date="2015" name="Stand. Genomic Sci.">
        <title>Genomic Encyclopedia of Bacterial and Archaeal Type Strains, Phase III: the genomes of soil and plant-associated and newly described type strains.</title>
        <authorList>
            <person name="Whitman W.B."/>
            <person name="Woyke T."/>
            <person name="Klenk H.P."/>
            <person name="Zhou Y."/>
            <person name="Lilburn T.G."/>
            <person name="Beck B.J."/>
            <person name="De Vos P."/>
            <person name="Vandamme P."/>
            <person name="Eisen J.A."/>
            <person name="Garrity G."/>
            <person name="Hugenholtz P."/>
            <person name="Kyrpides N.C."/>
        </authorList>
    </citation>
    <scope>NUCLEOTIDE SEQUENCE [LARGE SCALE GENOMIC DNA]</scope>
    <source>
        <strain evidence="2 3">CGMCC 1.7271</strain>
    </source>
</reference>
<dbReference type="Proteomes" id="UP000316167">
    <property type="component" value="Unassembled WGS sequence"/>
</dbReference>
<evidence type="ECO:0000259" key="1">
    <source>
        <dbReference type="Pfam" id="PF08878"/>
    </source>
</evidence>
<dbReference type="EMBL" id="VLLE01000004">
    <property type="protein sequence ID" value="TWI81697.1"/>
    <property type="molecule type" value="Genomic_DNA"/>
</dbReference>
<proteinExistence type="predicted"/>
<organism evidence="2 3">
    <name type="scientific">Lacibacter cauensis</name>
    <dbReference type="NCBI Taxonomy" id="510947"/>
    <lineage>
        <taxon>Bacteria</taxon>
        <taxon>Pseudomonadati</taxon>
        <taxon>Bacteroidota</taxon>
        <taxon>Chitinophagia</taxon>
        <taxon>Chitinophagales</taxon>
        <taxon>Chitinophagaceae</taxon>
        <taxon>Lacibacter</taxon>
    </lineage>
</organism>
<dbReference type="Pfam" id="PF08878">
    <property type="entry name" value="HamA"/>
    <property type="match status" value="1"/>
</dbReference>
<sequence>MKDKLKFLKLLVHSETPPECGITGLCGGYELKEWRYNQFADWLFDEHLLDFALKYSEFKIVDGKSAPKKLREAAKNIFQTDNIKRGEFGELLLHGILKEAYDTIPAISKIYFKDGPNETVKGFDAVHVIADEDGLELWLGEVKFYNTFYNAVYDVVPEIEAHFDKVYLRNEFAAITNKIDKSFPHYDKLVRLLDPNTSLDDVFKAICVPVLLTYDSPLVAKHREFNEAYLNEILPEIEVNHKAFLAKVKCPVKIHLFLCPLENKAKLSQTLLDKLAAWQKI</sequence>
<feature type="domain" description="Anti-bacteriophage protein A/HamA C-terminal" evidence="1">
    <location>
        <begin position="14"/>
        <end position="275"/>
    </location>
</feature>
<accession>A0A562SKA7</accession>
<comment type="caution">
    <text evidence="2">The sequence shown here is derived from an EMBL/GenBank/DDBJ whole genome shotgun (WGS) entry which is preliminary data.</text>
</comment>
<dbReference type="RefSeq" id="WP_144886878.1">
    <property type="nucleotide sequence ID" value="NZ_VLLE01000004.1"/>
</dbReference>
<dbReference type="InterPro" id="IPR014976">
    <property type="entry name" value="AbpA_HamA_C"/>
</dbReference>